<evidence type="ECO:0008006" key="3">
    <source>
        <dbReference type="Google" id="ProtNLM"/>
    </source>
</evidence>
<reference evidence="1 2" key="1">
    <citation type="submission" date="2018-07" db="EMBL/GenBank/DDBJ databases">
        <title>Dyella monticola sp. nov. and Dyella psychrodurans sp. nov. isolated from monsoon evergreen broad-leaved forest soil of Dinghu Mountain, China.</title>
        <authorList>
            <person name="Gao Z."/>
            <person name="Qiu L."/>
        </authorList>
    </citation>
    <scope>NUCLEOTIDE SEQUENCE [LARGE SCALE GENOMIC DNA]</scope>
    <source>
        <strain evidence="1 2">4G-K06</strain>
    </source>
</reference>
<accession>A0A370X3M7</accession>
<sequence length="197" mass="21160">MDRPSGNDYAGSILLIAWERDVMANLARNYVSAAMAMVMLGLAPHATGAASPACIDAASRQLDFWVGNWTVGAAGSSPTAHSKVYLALDKCMVIESWDGGRGHRGENMFAYSADDKSWHGLFVDNEGRVHVFSGGKASPGQVEFTGPSAGPKGATVLNRVTIVRIRADKVEQTWEKSTDNGVTWSVAFRGEYSRAHP</sequence>
<dbReference type="Proteomes" id="UP000254258">
    <property type="component" value="Unassembled WGS sequence"/>
</dbReference>
<protein>
    <recommendedName>
        <fullName evidence="3">DUF1579 domain-containing protein</fullName>
    </recommendedName>
</protein>
<dbReference type="EMBL" id="QRBE01000003">
    <property type="protein sequence ID" value="RDS82835.1"/>
    <property type="molecule type" value="Genomic_DNA"/>
</dbReference>
<evidence type="ECO:0000313" key="2">
    <source>
        <dbReference type="Proteomes" id="UP000254258"/>
    </source>
</evidence>
<evidence type="ECO:0000313" key="1">
    <source>
        <dbReference type="EMBL" id="RDS82835.1"/>
    </source>
</evidence>
<proteinExistence type="predicted"/>
<organism evidence="1 2">
    <name type="scientific">Dyella monticola</name>
    <dbReference type="NCBI Taxonomy" id="1927958"/>
    <lineage>
        <taxon>Bacteria</taxon>
        <taxon>Pseudomonadati</taxon>
        <taxon>Pseudomonadota</taxon>
        <taxon>Gammaproteobacteria</taxon>
        <taxon>Lysobacterales</taxon>
        <taxon>Rhodanobacteraceae</taxon>
        <taxon>Dyella</taxon>
    </lineage>
</organism>
<comment type="caution">
    <text evidence="1">The sequence shown here is derived from an EMBL/GenBank/DDBJ whole genome shotgun (WGS) entry which is preliminary data.</text>
</comment>
<name>A0A370X3M7_9GAMM</name>
<keyword evidence="2" id="KW-1185">Reference proteome</keyword>
<dbReference type="AlphaFoldDB" id="A0A370X3M7"/>
<gene>
    <name evidence="1" type="ORF">DWU98_06740</name>
</gene>